<keyword evidence="1" id="KW-0732">Signal</keyword>
<evidence type="ECO:0000313" key="4">
    <source>
        <dbReference type="Proteomes" id="UP000515489"/>
    </source>
</evidence>
<gene>
    <name evidence="3" type="ORF">H4317_04380</name>
</gene>
<name>A0A7G7W9K9_9BACT</name>
<dbReference type="Proteomes" id="UP000515489">
    <property type="component" value="Chromosome"/>
</dbReference>
<evidence type="ECO:0000313" key="3">
    <source>
        <dbReference type="EMBL" id="QNH63052.1"/>
    </source>
</evidence>
<sequence>MKISTRLFGVLALLLAQLSALAATITVEVGDNFYRPAAVTIRPGDEIRWVNVGFGTHPTASDNASWATFTISPASTTNSIVFNTAGTFNYHCTAHSSFAGNQWIGQTGTITVSNAPQATLDAKAASIGMSVYPNPSKGLVTVTVSQKVGSEYKLRLSNIIGREVRTVTLRPETAAAGVPINLSDLPTGMYIYSLLVNDKVVATKRLVLQN</sequence>
<dbReference type="InterPro" id="IPR008972">
    <property type="entry name" value="Cupredoxin"/>
</dbReference>
<dbReference type="Pfam" id="PF18962">
    <property type="entry name" value="Por_Secre_tail"/>
    <property type="match status" value="1"/>
</dbReference>
<proteinExistence type="predicted"/>
<protein>
    <submittedName>
        <fullName evidence="3">T9SS type A sorting domain-containing protein</fullName>
    </submittedName>
</protein>
<dbReference type="NCBIfam" id="TIGR04183">
    <property type="entry name" value="Por_Secre_tail"/>
    <property type="match status" value="1"/>
</dbReference>
<reference evidence="3 4" key="1">
    <citation type="submission" date="2020-08" db="EMBL/GenBank/DDBJ databases">
        <title>Hymenobacter sp. S2-20-2 genome sequencing.</title>
        <authorList>
            <person name="Jin L."/>
        </authorList>
    </citation>
    <scope>NUCLEOTIDE SEQUENCE [LARGE SCALE GENOMIC DNA]</scope>
    <source>
        <strain evidence="3 4">S2-20-2</strain>
    </source>
</reference>
<dbReference type="SUPFAM" id="SSF49503">
    <property type="entry name" value="Cupredoxins"/>
    <property type="match status" value="1"/>
</dbReference>
<dbReference type="RefSeq" id="WP_185888934.1">
    <property type="nucleotide sequence ID" value="NZ_CP060202.1"/>
</dbReference>
<organism evidence="3 4">
    <name type="scientific">Hymenobacter sediminicola</name>
    <dbReference type="NCBI Taxonomy" id="2761579"/>
    <lineage>
        <taxon>Bacteria</taxon>
        <taxon>Pseudomonadati</taxon>
        <taxon>Bacteroidota</taxon>
        <taxon>Cytophagia</taxon>
        <taxon>Cytophagales</taxon>
        <taxon>Hymenobacteraceae</taxon>
        <taxon>Hymenobacter</taxon>
    </lineage>
</organism>
<evidence type="ECO:0000259" key="2">
    <source>
        <dbReference type="Pfam" id="PF18962"/>
    </source>
</evidence>
<dbReference type="EMBL" id="CP060202">
    <property type="protein sequence ID" value="QNH63052.1"/>
    <property type="molecule type" value="Genomic_DNA"/>
</dbReference>
<feature type="chain" id="PRO_5028806866" evidence="1">
    <location>
        <begin position="23"/>
        <end position="210"/>
    </location>
</feature>
<feature type="signal peptide" evidence="1">
    <location>
        <begin position="1"/>
        <end position="22"/>
    </location>
</feature>
<keyword evidence="4" id="KW-1185">Reference proteome</keyword>
<feature type="domain" description="Secretion system C-terminal sorting" evidence="2">
    <location>
        <begin position="131"/>
        <end position="206"/>
    </location>
</feature>
<dbReference type="KEGG" id="hsk:H4317_04380"/>
<dbReference type="InterPro" id="IPR026444">
    <property type="entry name" value="Secre_tail"/>
</dbReference>
<dbReference type="AlphaFoldDB" id="A0A7G7W9K9"/>
<evidence type="ECO:0000256" key="1">
    <source>
        <dbReference type="SAM" id="SignalP"/>
    </source>
</evidence>
<accession>A0A7G7W9K9</accession>
<dbReference type="Gene3D" id="2.60.40.420">
    <property type="entry name" value="Cupredoxins - blue copper proteins"/>
    <property type="match status" value="1"/>
</dbReference>